<proteinExistence type="predicted"/>
<sequence>MGYVIIALNIVIICILLDLRMSLPERDYVEEAMIRDAKTRAQKNRNKKL</sequence>
<comment type="caution">
    <text evidence="2">The sequence shown here is derived from an EMBL/GenBank/DDBJ whole genome shotgun (WGS) entry which is preliminary data.</text>
</comment>
<keyword evidence="1" id="KW-0472">Membrane</keyword>
<dbReference type="Proteomes" id="UP001596233">
    <property type="component" value="Unassembled WGS sequence"/>
</dbReference>
<dbReference type="EMBL" id="JBHSTE010000003">
    <property type="protein sequence ID" value="MFC6332980.1"/>
    <property type="molecule type" value="Genomic_DNA"/>
</dbReference>
<evidence type="ECO:0000313" key="3">
    <source>
        <dbReference type="Proteomes" id="UP001596233"/>
    </source>
</evidence>
<keyword evidence="3" id="KW-1185">Reference proteome</keyword>
<keyword evidence="1" id="KW-0812">Transmembrane</keyword>
<protein>
    <submittedName>
        <fullName evidence="2">Uncharacterized protein</fullName>
    </submittedName>
</protein>
<name>A0ABW1V5F2_9BACL</name>
<gene>
    <name evidence="2" type="ORF">ACFP56_10130</name>
</gene>
<dbReference type="RefSeq" id="WP_379233968.1">
    <property type="nucleotide sequence ID" value="NZ_JBHSTE010000003.1"/>
</dbReference>
<organism evidence="2 3">
    <name type="scientific">Paenibacillus septentrionalis</name>
    <dbReference type="NCBI Taxonomy" id="429342"/>
    <lineage>
        <taxon>Bacteria</taxon>
        <taxon>Bacillati</taxon>
        <taxon>Bacillota</taxon>
        <taxon>Bacilli</taxon>
        <taxon>Bacillales</taxon>
        <taxon>Paenibacillaceae</taxon>
        <taxon>Paenibacillus</taxon>
    </lineage>
</organism>
<reference evidence="3" key="1">
    <citation type="journal article" date="2019" name="Int. J. Syst. Evol. Microbiol.">
        <title>The Global Catalogue of Microorganisms (GCM) 10K type strain sequencing project: providing services to taxonomists for standard genome sequencing and annotation.</title>
        <authorList>
            <consortium name="The Broad Institute Genomics Platform"/>
            <consortium name="The Broad Institute Genome Sequencing Center for Infectious Disease"/>
            <person name="Wu L."/>
            <person name="Ma J."/>
        </authorList>
    </citation>
    <scope>NUCLEOTIDE SEQUENCE [LARGE SCALE GENOMIC DNA]</scope>
    <source>
        <strain evidence="3">PCU 280</strain>
    </source>
</reference>
<evidence type="ECO:0000313" key="2">
    <source>
        <dbReference type="EMBL" id="MFC6332980.1"/>
    </source>
</evidence>
<keyword evidence="1" id="KW-1133">Transmembrane helix</keyword>
<evidence type="ECO:0000256" key="1">
    <source>
        <dbReference type="SAM" id="Phobius"/>
    </source>
</evidence>
<feature type="transmembrane region" description="Helical" evidence="1">
    <location>
        <begin position="6"/>
        <end position="23"/>
    </location>
</feature>
<accession>A0ABW1V5F2</accession>